<evidence type="ECO:0000313" key="3">
    <source>
        <dbReference type="Proteomes" id="UP001596425"/>
    </source>
</evidence>
<comment type="caution">
    <text evidence="2">The sequence shown here is derived from an EMBL/GenBank/DDBJ whole genome shotgun (WGS) entry which is preliminary data.</text>
</comment>
<dbReference type="RefSeq" id="WP_193192166.1">
    <property type="nucleotide sequence ID" value="NZ_JACZFR010000026.1"/>
</dbReference>
<keyword evidence="3" id="KW-1185">Reference proteome</keyword>
<dbReference type="SUPFAM" id="SSF51735">
    <property type="entry name" value="NAD(P)-binding Rossmann-fold domains"/>
    <property type="match status" value="1"/>
</dbReference>
<dbReference type="InterPro" id="IPR036291">
    <property type="entry name" value="NAD(P)-bd_dom_sf"/>
</dbReference>
<evidence type="ECO:0000259" key="1">
    <source>
        <dbReference type="Pfam" id="PF01370"/>
    </source>
</evidence>
<dbReference type="InterPro" id="IPR050177">
    <property type="entry name" value="Lipid_A_modif_metabolic_enz"/>
</dbReference>
<accession>A0ABW1YKA9</accession>
<dbReference type="EMBL" id="JBHSVR010000001">
    <property type="protein sequence ID" value="MFC6632047.1"/>
    <property type="molecule type" value="Genomic_DNA"/>
</dbReference>
<reference evidence="3" key="1">
    <citation type="journal article" date="2019" name="Int. J. Syst. Evol. Microbiol.">
        <title>The Global Catalogue of Microorganisms (GCM) 10K type strain sequencing project: providing services to taxonomists for standard genome sequencing and annotation.</title>
        <authorList>
            <consortium name="The Broad Institute Genomics Platform"/>
            <consortium name="The Broad Institute Genome Sequencing Center for Infectious Disease"/>
            <person name="Wu L."/>
            <person name="Ma J."/>
        </authorList>
    </citation>
    <scope>NUCLEOTIDE SEQUENCE [LARGE SCALE GENOMIC DNA]</scope>
    <source>
        <strain evidence="3">CGMCC 1.13718</strain>
    </source>
</reference>
<gene>
    <name evidence="2" type="ORF">ACFQBM_02085</name>
</gene>
<feature type="domain" description="NAD-dependent epimerase/dehydratase" evidence="1">
    <location>
        <begin position="5"/>
        <end position="217"/>
    </location>
</feature>
<dbReference type="Pfam" id="PF01370">
    <property type="entry name" value="Epimerase"/>
    <property type="match status" value="1"/>
</dbReference>
<dbReference type="Proteomes" id="UP001596425">
    <property type="component" value="Unassembled WGS sequence"/>
</dbReference>
<dbReference type="InterPro" id="IPR001509">
    <property type="entry name" value="Epimerase_deHydtase"/>
</dbReference>
<proteinExistence type="predicted"/>
<dbReference type="Gene3D" id="3.40.50.720">
    <property type="entry name" value="NAD(P)-binding Rossmann-like Domain"/>
    <property type="match status" value="1"/>
</dbReference>
<evidence type="ECO:0000313" key="2">
    <source>
        <dbReference type="EMBL" id="MFC6632047.1"/>
    </source>
</evidence>
<organism evidence="2 3">
    <name type="scientific">Microbulbifer taiwanensis</name>
    <dbReference type="NCBI Taxonomy" id="986746"/>
    <lineage>
        <taxon>Bacteria</taxon>
        <taxon>Pseudomonadati</taxon>
        <taxon>Pseudomonadota</taxon>
        <taxon>Gammaproteobacteria</taxon>
        <taxon>Cellvibrionales</taxon>
        <taxon>Microbulbiferaceae</taxon>
        <taxon>Microbulbifer</taxon>
    </lineage>
</organism>
<sequence>MARWVVVGGTGYIGGALCRRLCASGQRVLSVSRAPSGPADCEHLSLSLSADSDFSSLFQPGDRVIYAAGLASRSDCERHPELARWLNSDCPLALLRCADTAGAESFTYLSSVKAMCPPQGKVADEDTGTPASDSYGQSKWLGEQQLLAEFCQCRVNLIRPASVYGFGEGAGPGGRAGRWRSRLRLLGRLAPVLPASGRRSFIGLEDLVQAVQLLAQAEHCDRQVFIAAEPSFYDLAAIVSALTGDRARGSRLLARLLLAPVRPLRNHPVARALLELERSELYSAARLRRALPWRAEGRYSQFLRGVS</sequence>
<protein>
    <submittedName>
        <fullName evidence="2">NAD-dependent epimerase/dehydratase family protein</fullName>
    </submittedName>
</protein>
<name>A0ABW1YKA9_9GAMM</name>
<dbReference type="PANTHER" id="PTHR43245">
    <property type="entry name" value="BIFUNCTIONAL POLYMYXIN RESISTANCE PROTEIN ARNA"/>
    <property type="match status" value="1"/>
</dbReference>